<proteinExistence type="inferred from homology"/>
<evidence type="ECO:0000313" key="20">
    <source>
        <dbReference type="Proteomes" id="UP001314181"/>
    </source>
</evidence>
<dbReference type="Proteomes" id="UP001314181">
    <property type="component" value="Unassembled WGS sequence"/>
</dbReference>
<evidence type="ECO:0000256" key="3">
    <source>
        <dbReference type="ARBA" id="ARBA00005663"/>
    </source>
</evidence>
<dbReference type="Pfam" id="PF20833">
    <property type="entry name" value="RNase_E_G_Thio"/>
    <property type="match status" value="1"/>
</dbReference>
<keyword evidence="10" id="KW-0540">Nuclease</keyword>
<evidence type="ECO:0000256" key="11">
    <source>
        <dbReference type="ARBA" id="ARBA00022723"/>
    </source>
</evidence>
<keyword evidence="5" id="KW-1003">Cell membrane</keyword>
<keyword evidence="12" id="KW-0699">rRNA-binding</keyword>
<evidence type="ECO:0000256" key="15">
    <source>
        <dbReference type="ARBA" id="ARBA00022842"/>
    </source>
</evidence>
<keyword evidence="6" id="KW-0963">Cytoplasm</keyword>
<keyword evidence="15" id="KW-0460">Magnesium</keyword>
<evidence type="ECO:0000256" key="8">
    <source>
        <dbReference type="ARBA" id="ARBA00022552"/>
    </source>
</evidence>
<name>A0ABP0ERV7_9RICK</name>
<evidence type="ECO:0000256" key="4">
    <source>
        <dbReference type="ARBA" id="ARBA00017719"/>
    </source>
</evidence>
<dbReference type="InterPro" id="IPR003029">
    <property type="entry name" value="S1_domain"/>
</dbReference>
<keyword evidence="11" id="KW-0479">Metal-binding</keyword>
<dbReference type="RefSeq" id="WP_338363471.1">
    <property type="nucleotide sequence ID" value="NZ_CAWVOK010000006.1"/>
</dbReference>
<keyword evidence="17" id="KW-0472">Membrane</keyword>
<evidence type="ECO:0000256" key="7">
    <source>
        <dbReference type="ARBA" id="ARBA00022519"/>
    </source>
</evidence>
<evidence type="ECO:0000256" key="14">
    <source>
        <dbReference type="ARBA" id="ARBA00022801"/>
    </source>
</evidence>
<comment type="caution">
    <text evidence="19">The sequence shown here is derived from an EMBL/GenBank/DDBJ whole genome shotgun (WGS) entry which is preliminary data.</text>
</comment>
<reference evidence="19 20" key="1">
    <citation type="submission" date="2024-01" db="EMBL/GenBank/DDBJ databases">
        <authorList>
            <person name="Kunselman E."/>
        </authorList>
    </citation>
    <scope>NUCLEOTIDE SEQUENCE [LARGE SCALE GENOMIC DNA]</scope>
    <source>
        <strain evidence="19">2 abalone samples</strain>
    </source>
</reference>
<evidence type="ECO:0000256" key="1">
    <source>
        <dbReference type="ARBA" id="ARBA00001946"/>
    </source>
</evidence>
<comment type="similarity">
    <text evidence="3">Belongs to the RNase E/G family. RNase G subfamily.</text>
</comment>
<keyword evidence="7" id="KW-0997">Cell inner membrane</keyword>
<evidence type="ECO:0000256" key="6">
    <source>
        <dbReference type="ARBA" id="ARBA00022490"/>
    </source>
</evidence>
<dbReference type="InterPro" id="IPR048583">
    <property type="entry name" value="RNase_E_G_thioredoxin-like"/>
</dbReference>
<dbReference type="CDD" id="cd04453">
    <property type="entry name" value="S1_RNase_E"/>
    <property type="match status" value="1"/>
</dbReference>
<evidence type="ECO:0000256" key="12">
    <source>
        <dbReference type="ARBA" id="ARBA00022730"/>
    </source>
</evidence>
<dbReference type="InterPro" id="IPR019307">
    <property type="entry name" value="RNA-bd_AU-1/RNase_E/G"/>
</dbReference>
<keyword evidence="20" id="KW-1185">Reference proteome</keyword>
<sequence length="508" mass="57308">MVNSLIIDSACTDEIRIARIRNNEIESIEHEDANNKSLKGNIYLGIVSRVEASLQAAFVNYGHKKHGFIPFTNIHSDYHSKNNKIKKTNSSSSQKKNLCIKPGQTILVQVVKDERGSKGVTLNSYIYLAGQYLIFMPNMQNHSSISSKVESSLERLRLKIILEEMKITKKSSLIIKAKAEGKNSQEILANYKYLAKLWNEIKKKAAKSTGPCFIQAEDDIIKRTLRDIDENNIDEIIIDGCKTYNTIKQMCKKALPNTYKKIKLHKKSIPIFEYYNIESQILKMCNNKVLLNSGGYIVINKTEALTAIDVNSGKMTCERNLNKTALKTNLEAAKEIAKQLSIRNLSGLIIIDFIDMPATSMRTQIEKLLIEETKNDKAKIQIGNINTDFGVLIMSRQKINSGIMESLLATCDKCDGSGQIRNVSSIMLSIIRSIKAKVHKLNNKNISIVTVSTSNEIILHILNKHHGNITQLESDFNIIIKFITNHSVYNKDFQIDITLATTKQNENN</sequence>
<evidence type="ECO:0000256" key="5">
    <source>
        <dbReference type="ARBA" id="ARBA00022475"/>
    </source>
</evidence>
<dbReference type="PANTHER" id="PTHR30001:SF1">
    <property type="entry name" value="RIBONUCLEASE E_G-LIKE PROTEIN, CHLOROPLASTIC"/>
    <property type="match status" value="1"/>
</dbReference>
<evidence type="ECO:0000313" key="19">
    <source>
        <dbReference type="EMBL" id="CAK8162435.1"/>
    </source>
</evidence>
<evidence type="ECO:0000256" key="2">
    <source>
        <dbReference type="ARBA" id="ARBA00004496"/>
    </source>
</evidence>
<dbReference type="Gene3D" id="2.40.50.140">
    <property type="entry name" value="Nucleic acid-binding proteins"/>
    <property type="match status" value="1"/>
</dbReference>
<dbReference type="Pfam" id="PF00575">
    <property type="entry name" value="S1"/>
    <property type="match status" value="1"/>
</dbReference>
<dbReference type="EMBL" id="CAWVOK010000006">
    <property type="protein sequence ID" value="CAK8162435.1"/>
    <property type="molecule type" value="Genomic_DNA"/>
</dbReference>
<comment type="subcellular location">
    <subcellularLocation>
        <location evidence="2">Cytoplasm</location>
    </subcellularLocation>
</comment>
<dbReference type="Pfam" id="PF10150">
    <property type="entry name" value="RNase_E_G"/>
    <property type="match status" value="1"/>
</dbReference>
<dbReference type="NCBIfam" id="TIGR00757">
    <property type="entry name" value="RNaseEG"/>
    <property type="match status" value="1"/>
</dbReference>
<evidence type="ECO:0000256" key="9">
    <source>
        <dbReference type="ARBA" id="ARBA00022694"/>
    </source>
</evidence>
<dbReference type="PROSITE" id="PS50126">
    <property type="entry name" value="S1"/>
    <property type="match status" value="1"/>
</dbReference>
<keyword evidence="9" id="KW-0819">tRNA processing</keyword>
<keyword evidence="14" id="KW-0378">Hydrolase</keyword>
<evidence type="ECO:0000259" key="18">
    <source>
        <dbReference type="PROSITE" id="PS50126"/>
    </source>
</evidence>
<dbReference type="InterPro" id="IPR012340">
    <property type="entry name" value="NA-bd_OB-fold"/>
</dbReference>
<keyword evidence="13" id="KW-0255">Endonuclease</keyword>
<dbReference type="InterPro" id="IPR004659">
    <property type="entry name" value="RNase_E/G"/>
</dbReference>
<dbReference type="Gene3D" id="3.40.1260.20">
    <property type="entry name" value="Ribonuclease E, catalytic domain"/>
    <property type="match status" value="1"/>
</dbReference>
<evidence type="ECO:0000256" key="17">
    <source>
        <dbReference type="ARBA" id="ARBA00023136"/>
    </source>
</evidence>
<accession>A0ABP0ERV7</accession>
<protein>
    <recommendedName>
        <fullName evidence="4">Ribonuclease G</fullName>
    </recommendedName>
</protein>
<feature type="domain" description="S1 motif" evidence="18">
    <location>
        <begin position="40"/>
        <end position="125"/>
    </location>
</feature>
<gene>
    <name evidence="19" type="ORF">CAXC1_150029</name>
</gene>
<keyword evidence="8" id="KW-0698">rRNA processing</keyword>
<keyword evidence="16" id="KW-0694">RNA-binding</keyword>
<evidence type="ECO:0000256" key="13">
    <source>
        <dbReference type="ARBA" id="ARBA00022759"/>
    </source>
</evidence>
<dbReference type="SMART" id="SM00316">
    <property type="entry name" value="S1"/>
    <property type="match status" value="1"/>
</dbReference>
<evidence type="ECO:0000256" key="16">
    <source>
        <dbReference type="ARBA" id="ARBA00022884"/>
    </source>
</evidence>
<comment type="cofactor">
    <cofactor evidence="1">
        <name>Mg(2+)</name>
        <dbReference type="ChEBI" id="CHEBI:18420"/>
    </cofactor>
</comment>
<dbReference type="SUPFAM" id="SSF50249">
    <property type="entry name" value="Nucleic acid-binding proteins"/>
    <property type="match status" value="1"/>
</dbReference>
<dbReference type="PANTHER" id="PTHR30001">
    <property type="entry name" value="RIBONUCLEASE"/>
    <property type="match status" value="1"/>
</dbReference>
<evidence type="ECO:0000256" key="10">
    <source>
        <dbReference type="ARBA" id="ARBA00022722"/>
    </source>
</evidence>
<organism evidence="19 20">
    <name type="scientific">Candidatus Xenohaliotis californiensis</name>
    <dbReference type="NCBI Taxonomy" id="84677"/>
    <lineage>
        <taxon>Bacteria</taxon>
        <taxon>Pseudomonadati</taxon>
        <taxon>Pseudomonadota</taxon>
        <taxon>Alphaproteobacteria</taxon>
        <taxon>Rickettsiales</taxon>
        <taxon>Anaplasmataceae</taxon>
        <taxon>Candidatus Xenohaliotis</taxon>
    </lineage>
</organism>